<dbReference type="GO" id="GO:0046872">
    <property type="term" value="F:metal ion binding"/>
    <property type="evidence" value="ECO:0007669"/>
    <property type="project" value="UniProtKB-KW"/>
</dbReference>
<evidence type="ECO:0000256" key="10">
    <source>
        <dbReference type="PIRSR" id="PIRSR004682-4"/>
    </source>
</evidence>
<evidence type="ECO:0000313" key="12">
    <source>
        <dbReference type="Proteomes" id="UP000008204"/>
    </source>
</evidence>
<dbReference type="OrthoDB" id="9801899at2"/>
<feature type="binding site" evidence="10">
    <location>
        <position position="101"/>
    </location>
    <ligand>
        <name>Zn(2+)</name>
        <dbReference type="ChEBI" id="CHEBI:29105"/>
    </ligand>
</feature>
<keyword evidence="4 7" id="KW-0378">Hydrolase</keyword>
<dbReference type="SUPFAM" id="SSF56784">
    <property type="entry name" value="HAD-like"/>
    <property type="match status" value="1"/>
</dbReference>
<keyword evidence="10" id="KW-0862">Zinc</keyword>
<feature type="active site" description="Proton donor" evidence="8">
    <location>
        <position position="22"/>
    </location>
</feature>
<evidence type="ECO:0000256" key="8">
    <source>
        <dbReference type="PIRSR" id="PIRSR004682-1"/>
    </source>
</evidence>
<comment type="cofactor">
    <cofactor evidence="10">
        <name>Zn(2+)</name>
        <dbReference type="ChEBI" id="CHEBI:29105"/>
    </cofactor>
</comment>
<evidence type="ECO:0000256" key="9">
    <source>
        <dbReference type="PIRSR" id="PIRSR004682-3"/>
    </source>
</evidence>
<dbReference type="eggNOG" id="COG0241">
    <property type="taxonomic scope" value="Bacteria"/>
</dbReference>
<dbReference type="NCBIfam" id="TIGR01662">
    <property type="entry name" value="HAD-SF-IIIA"/>
    <property type="match status" value="1"/>
</dbReference>
<evidence type="ECO:0000313" key="11">
    <source>
        <dbReference type="EMBL" id="ACK66334.1"/>
    </source>
</evidence>
<dbReference type="PIRSF" id="PIRSF004682">
    <property type="entry name" value="GmhB"/>
    <property type="match status" value="1"/>
</dbReference>
<dbReference type="STRING" id="41431.PCC8801_2318"/>
<dbReference type="CDD" id="cd07503">
    <property type="entry name" value="HAD_HisB-N"/>
    <property type="match status" value="1"/>
</dbReference>
<feature type="site" description="Contributes to substrate recognition" evidence="9">
    <location>
        <position position="112"/>
    </location>
</feature>
<dbReference type="HOGENOM" id="CLU_085077_3_1_3"/>
<keyword evidence="12" id="KW-1185">Reference proteome</keyword>
<feature type="binding site" evidence="10">
    <location>
        <position position="109"/>
    </location>
    <ligand>
        <name>Zn(2+)</name>
        <dbReference type="ChEBI" id="CHEBI:29105"/>
    </ligand>
</feature>
<gene>
    <name evidence="11" type="ordered locus">PCC8801_2318</name>
</gene>
<feature type="binding site" evidence="10">
    <location>
        <position position="20"/>
    </location>
    <ligand>
        <name>Mg(2+)</name>
        <dbReference type="ChEBI" id="CHEBI:18420"/>
    </ligand>
</feature>
<organism evidence="11 12">
    <name type="scientific">Rippkaea orientalis (strain PCC 8801 / RF-1)</name>
    <name type="common">Cyanothece sp. (strain PCC 8801)</name>
    <dbReference type="NCBI Taxonomy" id="41431"/>
    <lineage>
        <taxon>Bacteria</taxon>
        <taxon>Bacillati</taxon>
        <taxon>Cyanobacteriota</taxon>
        <taxon>Cyanophyceae</taxon>
        <taxon>Oscillatoriophycideae</taxon>
        <taxon>Chroococcales</taxon>
        <taxon>Aphanothecaceae</taxon>
        <taxon>Rippkaea</taxon>
        <taxon>Rippkaea orientalis</taxon>
    </lineage>
</organism>
<dbReference type="InterPro" id="IPR004446">
    <property type="entry name" value="Heptose_bisP_phosphatase"/>
</dbReference>
<feature type="site" description="Stabilizes the phosphoryl group" evidence="9">
    <location>
        <position position="113"/>
    </location>
</feature>
<evidence type="ECO:0000256" key="2">
    <source>
        <dbReference type="ARBA" id="ARBA00022490"/>
    </source>
</evidence>
<dbReference type="GO" id="GO:0016791">
    <property type="term" value="F:phosphatase activity"/>
    <property type="evidence" value="ECO:0007669"/>
    <property type="project" value="InterPro"/>
</dbReference>
<feature type="binding site" evidence="10">
    <location>
        <position position="103"/>
    </location>
    <ligand>
        <name>Zn(2+)</name>
        <dbReference type="ChEBI" id="CHEBI:29105"/>
    </ligand>
</feature>
<comment type="subcellular location">
    <subcellularLocation>
        <location evidence="1 7">Cytoplasm</location>
    </subcellularLocation>
</comment>
<dbReference type="GO" id="GO:0005975">
    <property type="term" value="P:carbohydrate metabolic process"/>
    <property type="evidence" value="ECO:0007669"/>
    <property type="project" value="InterPro"/>
</dbReference>
<proteinExistence type="inferred from homology"/>
<dbReference type="Gene3D" id="3.40.50.1000">
    <property type="entry name" value="HAD superfamily/HAD-like"/>
    <property type="match status" value="1"/>
</dbReference>
<feature type="binding site" evidence="10">
    <location>
        <position position="111"/>
    </location>
    <ligand>
        <name>Zn(2+)</name>
        <dbReference type="ChEBI" id="CHEBI:29105"/>
    </ligand>
</feature>
<dbReference type="Pfam" id="PF13242">
    <property type="entry name" value="Hydrolase_like"/>
    <property type="match status" value="1"/>
</dbReference>
<dbReference type="RefSeq" id="WP_012595602.1">
    <property type="nucleotide sequence ID" value="NC_011726.1"/>
</dbReference>
<evidence type="ECO:0000256" key="7">
    <source>
        <dbReference type="PIRNR" id="PIRNR004682"/>
    </source>
</evidence>
<evidence type="ECO:0000256" key="4">
    <source>
        <dbReference type="ARBA" id="ARBA00022801"/>
    </source>
</evidence>
<dbReference type="NCBIfam" id="TIGR01656">
    <property type="entry name" value="Histidinol-ppas"/>
    <property type="match status" value="1"/>
</dbReference>
<dbReference type="PANTHER" id="PTHR42891:SF1">
    <property type="entry name" value="D-GLYCERO-BETA-D-MANNO-HEPTOSE-1,7-BISPHOSPHATE 7-PHOSPHATASE"/>
    <property type="match status" value="1"/>
</dbReference>
<dbReference type="PANTHER" id="PTHR42891">
    <property type="entry name" value="D-GLYCERO-BETA-D-MANNO-HEPTOSE-1,7-BISPHOSPHATE 7-PHOSPHATASE"/>
    <property type="match status" value="1"/>
</dbReference>
<dbReference type="InterPro" id="IPR023214">
    <property type="entry name" value="HAD_sf"/>
</dbReference>
<keyword evidence="3 10" id="KW-0479">Metal-binding</keyword>
<keyword evidence="2 7" id="KW-0963">Cytoplasm</keyword>
<evidence type="ECO:0000256" key="6">
    <source>
        <dbReference type="ARBA" id="ARBA00031828"/>
    </source>
</evidence>
<feature type="binding site" evidence="10">
    <location>
        <position position="22"/>
    </location>
    <ligand>
        <name>Mg(2+)</name>
        <dbReference type="ChEBI" id="CHEBI:18420"/>
    </ligand>
</feature>
<dbReference type="InterPro" id="IPR036412">
    <property type="entry name" value="HAD-like_sf"/>
</dbReference>
<comment type="similarity">
    <text evidence="7">Belongs to the gmhB family.</text>
</comment>
<evidence type="ECO:0000256" key="1">
    <source>
        <dbReference type="ARBA" id="ARBA00004496"/>
    </source>
</evidence>
<protein>
    <recommendedName>
        <fullName evidence="6 7">D,D-heptose 1,7-bisphosphate phosphatase</fullName>
        <ecNumber evidence="7">3.1.3.-</ecNumber>
    </recommendedName>
</protein>
<dbReference type="Proteomes" id="UP000008204">
    <property type="component" value="Chromosome"/>
</dbReference>
<dbReference type="GO" id="GO:0005737">
    <property type="term" value="C:cytoplasm"/>
    <property type="evidence" value="ECO:0007669"/>
    <property type="project" value="UniProtKB-SubCell"/>
</dbReference>
<dbReference type="AlphaFoldDB" id="B7K1D9"/>
<accession>B7K1D9</accession>
<feature type="site" description="Stabilizes the phosphoryl group" evidence="9">
    <location>
        <position position="62"/>
    </location>
</feature>
<dbReference type="KEGG" id="cyp:PCC8801_2318"/>
<comment type="cofactor">
    <cofactor evidence="10">
        <name>Mg(2+)</name>
        <dbReference type="ChEBI" id="CHEBI:18420"/>
    </cofactor>
</comment>
<feature type="binding site" evidence="10">
    <location>
        <position position="138"/>
    </location>
    <ligand>
        <name>Mg(2+)</name>
        <dbReference type="ChEBI" id="CHEBI:18420"/>
    </ligand>
</feature>
<reference evidence="12" key="1">
    <citation type="journal article" date="2011" name="MBio">
        <title>Novel metabolic attributes of the genus Cyanothece, comprising a group of unicellular nitrogen-fixing Cyanobacteria.</title>
        <authorList>
            <person name="Bandyopadhyay A."/>
            <person name="Elvitigala T."/>
            <person name="Welsh E."/>
            <person name="Stockel J."/>
            <person name="Liberton M."/>
            <person name="Min H."/>
            <person name="Sherman L.A."/>
            <person name="Pakrasi H.B."/>
        </authorList>
    </citation>
    <scope>NUCLEOTIDE SEQUENCE [LARGE SCALE GENOMIC DNA]</scope>
    <source>
        <strain evidence="12">PCC 8801</strain>
    </source>
</reference>
<dbReference type="InterPro" id="IPR006543">
    <property type="entry name" value="Histidinol-phos"/>
</dbReference>
<keyword evidence="10" id="KW-0460">Magnesium</keyword>
<keyword evidence="5 7" id="KW-0119">Carbohydrate metabolism</keyword>
<sequence length="189" mass="21014">MVDFSVATSHTQLNKALFLDRDGVVIDYIPYLSQPEQVRLPHGAGEALKTWQDAGYLLILITNQAGVGRGYYTLEDVEAVHTYIRQEYGKLGVSFEDIFVCPHHPEDNCLCRKPSPEMLIQASKKHQISLSQSFFVGDAPSDLQAAIEADCQPVLVLTGRGEETIKNIAQYSTEIKVFAKLSDTVQLID</sequence>
<name>B7K1D9_RIPO1</name>
<dbReference type="InterPro" id="IPR006549">
    <property type="entry name" value="HAD-SF_hydro_IIIA"/>
</dbReference>
<dbReference type="EC" id="3.1.3.-" evidence="7"/>
<evidence type="ECO:0000256" key="3">
    <source>
        <dbReference type="ARBA" id="ARBA00022723"/>
    </source>
</evidence>
<evidence type="ECO:0000256" key="5">
    <source>
        <dbReference type="ARBA" id="ARBA00023277"/>
    </source>
</evidence>
<dbReference type="EMBL" id="CP001287">
    <property type="protein sequence ID" value="ACK66334.1"/>
    <property type="molecule type" value="Genomic_DNA"/>
</dbReference>
<feature type="active site" description="Nucleophile" evidence="8">
    <location>
        <position position="20"/>
    </location>
</feature>